<dbReference type="SUPFAM" id="SSF109604">
    <property type="entry name" value="HD-domain/PDEase-like"/>
    <property type="match status" value="1"/>
</dbReference>
<gene>
    <name evidence="2" type="ORF">CLV83_2384</name>
</gene>
<dbReference type="Pfam" id="PF08668">
    <property type="entry name" value="HDOD"/>
    <property type="match status" value="1"/>
</dbReference>
<dbReference type="EMBL" id="SMFU01000008">
    <property type="protein sequence ID" value="TCK07514.1"/>
    <property type="molecule type" value="Genomic_DNA"/>
</dbReference>
<dbReference type="PANTHER" id="PTHR33525">
    <property type="match status" value="1"/>
</dbReference>
<organism evidence="2 3">
    <name type="scientific">Marinobacterium mangrovicola</name>
    <dbReference type="NCBI Taxonomy" id="1476959"/>
    <lineage>
        <taxon>Bacteria</taxon>
        <taxon>Pseudomonadati</taxon>
        <taxon>Pseudomonadota</taxon>
        <taxon>Gammaproteobacteria</taxon>
        <taxon>Oceanospirillales</taxon>
        <taxon>Oceanospirillaceae</taxon>
        <taxon>Marinobacterium</taxon>
    </lineage>
</organism>
<dbReference type="PROSITE" id="PS51833">
    <property type="entry name" value="HDOD"/>
    <property type="match status" value="1"/>
</dbReference>
<comment type="caution">
    <text evidence="2">The sequence shown here is derived from an EMBL/GenBank/DDBJ whole genome shotgun (WGS) entry which is preliminary data.</text>
</comment>
<evidence type="ECO:0000313" key="2">
    <source>
        <dbReference type="EMBL" id="TCK07514.1"/>
    </source>
</evidence>
<dbReference type="InterPro" id="IPR052340">
    <property type="entry name" value="RNase_Y/CdgJ"/>
</dbReference>
<dbReference type="RefSeq" id="WP_132292251.1">
    <property type="nucleotide sequence ID" value="NZ_SMFU01000008.1"/>
</dbReference>
<dbReference type="OrthoDB" id="5755654at2"/>
<name>A0A4R1GGQ4_9GAMM</name>
<keyword evidence="3" id="KW-1185">Reference proteome</keyword>
<dbReference type="AlphaFoldDB" id="A0A4R1GGQ4"/>
<reference evidence="2 3" key="1">
    <citation type="submission" date="2019-03" db="EMBL/GenBank/DDBJ databases">
        <title>Genomic Encyclopedia of Archaeal and Bacterial Type Strains, Phase II (KMG-II): from individual species to whole genera.</title>
        <authorList>
            <person name="Goeker M."/>
        </authorList>
    </citation>
    <scope>NUCLEOTIDE SEQUENCE [LARGE SCALE GENOMIC DNA]</scope>
    <source>
        <strain evidence="2 3">DSM 27697</strain>
    </source>
</reference>
<protein>
    <submittedName>
        <fullName evidence="2">HD-like signal output (HDOD) protein</fullName>
    </submittedName>
</protein>
<dbReference type="PANTHER" id="PTHR33525:SF3">
    <property type="entry name" value="RIBONUCLEASE Y"/>
    <property type="match status" value="1"/>
</dbReference>
<proteinExistence type="predicted"/>
<feature type="domain" description="HDOD" evidence="1">
    <location>
        <begin position="151"/>
        <end position="350"/>
    </location>
</feature>
<accession>A0A4R1GGQ4</accession>
<sequence length="423" mass="46642">MNRAETGGTKDSGPLKILFIDPHSAFVTWGSGLVQEGCNWDVVRNDDPRSALQLLRQTAFDAVIVGAITSFEREIGILKQVSDIKPKVARILLSPPLSSAKLAKALDVVHRSIFQGASIQEIVSSVEQTVLVTRQLYRDKVVRSFGAFRQLPSSPSIYRELSNALSSERTSTRDIAIIVERDPALAARIIRLVNSSYFGLNRHISSLTEALTLLGVRTVRGLALSGHLNAHYPDGSGWKLFSFDRMNQRALSVARLAQEIAAPFSKHNPALKDQAFLAGLLLDVGMLMLAAEQGEGYLKVMRFAARKKQPLHLVERMAYGVTHAELGAYLLDMWNLSPQVVEAVMMHHNPEESVGQTFSPLCAVHIADALLPTIDNELGVDLTATLSEEYIERLNVKAHLPGWKMSANAYRVRMRNADQVESA</sequence>
<dbReference type="Proteomes" id="UP000294546">
    <property type="component" value="Unassembled WGS sequence"/>
</dbReference>
<dbReference type="InterPro" id="IPR013976">
    <property type="entry name" value="HDOD"/>
</dbReference>
<evidence type="ECO:0000313" key="3">
    <source>
        <dbReference type="Proteomes" id="UP000294546"/>
    </source>
</evidence>
<dbReference type="Gene3D" id="1.10.3210.10">
    <property type="entry name" value="Hypothetical protein af1432"/>
    <property type="match status" value="1"/>
</dbReference>
<evidence type="ECO:0000259" key="1">
    <source>
        <dbReference type="PROSITE" id="PS51833"/>
    </source>
</evidence>